<dbReference type="EMBL" id="CAJVQB010010501">
    <property type="protein sequence ID" value="CAG8740425.1"/>
    <property type="molecule type" value="Genomic_DNA"/>
</dbReference>
<sequence>MLSATNEMPMNWGLLLDKALLSGEVEYMHLAKQIALERAYMVRVADKNGWGVAAKMAASNIMNPISEFFGTKQEQAKIAVQQFYKSKHPRALYEQNHTFNG</sequence>
<dbReference type="Proteomes" id="UP000789901">
    <property type="component" value="Unassembled WGS sequence"/>
</dbReference>
<proteinExistence type="predicted"/>
<keyword evidence="2" id="KW-1185">Reference proteome</keyword>
<name>A0ABN7V9M7_GIGMA</name>
<gene>
    <name evidence="1" type="ORF">GMARGA_LOCUS15320</name>
</gene>
<accession>A0ABN7V9M7</accession>
<evidence type="ECO:0000313" key="1">
    <source>
        <dbReference type="EMBL" id="CAG8740425.1"/>
    </source>
</evidence>
<reference evidence="1 2" key="1">
    <citation type="submission" date="2021-06" db="EMBL/GenBank/DDBJ databases">
        <authorList>
            <person name="Kallberg Y."/>
            <person name="Tangrot J."/>
            <person name="Rosling A."/>
        </authorList>
    </citation>
    <scope>NUCLEOTIDE SEQUENCE [LARGE SCALE GENOMIC DNA]</scope>
    <source>
        <strain evidence="1 2">120-4 pot B 10/14</strain>
    </source>
</reference>
<organism evidence="1 2">
    <name type="scientific">Gigaspora margarita</name>
    <dbReference type="NCBI Taxonomy" id="4874"/>
    <lineage>
        <taxon>Eukaryota</taxon>
        <taxon>Fungi</taxon>
        <taxon>Fungi incertae sedis</taxon>
        <taxon>Mucoromycota</taxon>
        <taxon>Glomeromycotina</taxon>
        <taxon>Glomeromycetes</taxon>
        <taxon>Diversisporales</taxon>
        <taxon>Gigasporaceae</taxon>
        <taxon>Gigaspora</taxon>
    </lineage>
</organism>
<evidence type="ECO:0000313" key="2">
    <source>
        <dbReference type="Proteomes" id="UP000789901"/>
    </source>
</evidence>
<comment type="caution">
    <text evidence="1">The sequence shown here is derived from an EMBL/GenBank/DDBJ whole genome shotgun (WGS) entry which is preliminary data.</text>
</comment>
<protein>
    <submittedName>
        <fullName evidence="1">41168_t:CDS:1</fullName>
    </submittedName>
</protein>